<protein>
    <recommendedName>
        <fullName evidence="1">KIB1-4 beta-propeller domain-containing protein</fullName>
    </recommendedName>
</protein>
<dbReference type="PANTHER" id="PTHR33110:SF26">
    <property type="entry name" value="OS10G0550400 PROTEIN"/>
    <property type="match status" value="1"/>
</dbReference>
<dbReference type="Proteomes" id="UP000008021">
    <property type="component" value="Chromosome 10"/>
</dbReference>
<evidence type="ECO:0000259" key="1">
    <source>
        <dbReference type="Pfam" id="PF03478"/>
    </source>
</evidence>
<dbReference type="Gramene" id="OMERI10G14370.1">
    <property type="protein sequence ID" value="OMERI10G14370.1"/>
    <property type="gene ID" value="OMERI10G14370"/>
</dbReference>
<dbReference type="InterPro" id="IPR005174">
    <property type="entry name" value="KIB1-4_b-propeller"/>
</dbReference>
<evidence type="ECO:0000313" key="2">
    <source>
        <dbReference type="EnsemblPlants" id="OMERI10G14370.1"/>
    </source>
</evidence>
<reference evidence="2" key="2">
    <citation type="submission" date="2018-05" db="EMBL/GenBank/DDBJ databases">
        <title>OmerRS3 (Oryza meridionalis Reference Sequence Version 3).</title>
        <authorList>
            <person name="Zhang J."/>
            <person name="Kudrna D."/>
            <person name="Lee S."/>
            <person name="Talag J."/>
            <person name="Welchert J."/>
            <person name="Wing R.A."/>
        </authorList>
    </citation>
    <scope>NUCLEOTIDE SEQUENCE [LARGE SCALE GENOMIC DNA]</scope>
    <source>
        <strain evidence="2">cv. OR44</strain>
    </source>
</reference>
<feature type="domain" description="KIB1-4 beta-propeller" evidence="1">
    <location>
        <begin position="79"/>
        <end position="314"/>
    </location>
</feature>
<dbReference type="STRING" id="40149.A0A0E0F0S7"/>
<accession>A0A0E0F0S7</accession>
<dbReference type="AlphaFoldDB" id="A0A0E0F0S7"/>
<keyword evidence="3" id="KW-1185">Reference proteome</keyword>
<dbReference type="HOGENOM" id="CLU_353166_0_0_1"/>
<reference evidence="2" key="1">
    <citation type="submission" date="2015-04" db="UniProtKB">
        <authorList>
            <consortium name="EnsemblPlants"/>
        </authorList>
    </citation>
    <scope>IDENTIFICATION</scope>
</reference>
<dbReference type="Pfam" id="PF03478">
    <property type="entry name" value="Beta-prop_KIB1-4"/>
    <property type="match status" value="2"/>
</dbReference>
<name>A0A0E0F0S7_9ORYZ</name>
<dbReference type="EnsemblPlants" id="OMERI10G14370.1">
    <property type="protein sequence ID" value="OMERI10G14370.1"/>
    <property type="gene ID" value="OMERI10G14370"/>
</dbReference>
<proteinExistence type="predicted"/>
<sequence length="796" mass="88032">MAAARNPRNPRRRGAILAAVAPFLAFADYLRLRLVDRAWRLYCRRVGHAPPPFPWLMLPERERESPPGAGAGAVARRVFYDVPGGRSYGYRVPSRDMHRCVATGHGWVVMVAVDAPRRVMLLNPITGEQRIVAWPFARWSARFHAVLTSSPAAGEAGCFLVVVADRLLAYCRPGGDFQGWETLRAPGFRHHAALSDVVAVGATVYLVDERRRLWRADLADENPKVQRRDTGFALPSLELRRHYLVESLGHVLLVLSDERHNRVALYKLNWDARAWLPIAACPGDRVLLLGRGCSAAVPPSSAAGRAPGTVLFAHQPSTLPDVDVAARGQAWFWSESRVGAAPGDLLVLKKTVPHRHGEFPADGDSFWFFPAVDPDENARRGERESAAESNPFGRVASRRVGCMRRSLAPRRRAAEAAMAAARNPRNPRRRGAILAAVAPFLAFADYLRLRLVDRAWRLYCRRVGHAPPPFPWLMLPERERESPPGAGAGAVARRVFYDVPGGRSYGYRVPSRDMHRCVATGHGWVVMVAVDAPRRVMLLNPITGEQRIVAWPFARWSARFHAVLTSSPAAGEAGCFLVVVADRLLAYCRPGGDFQGWETLRAPGFRHHAALSDVVAVGATVYLVDERRRLWRADLADENPKVQRRDTGFALPSLELRRHYLVESLGHVLLVLSDERHNRVALYKLNWDARAWLPIAACPGDRVLLLGRGCSAAVPPSSAAGRAPGTVLFAHQPSTLPDVDVAARGQAWFWSESRVGAAPGDLLVLKKTVPHRHGEFPADGDSFWFFPAVDPDENAR</sequence>
<evidence type="ECO:0000313" key="3">
    <source>
        <dbReference type="Proteomes" id="UP000008021"/>
    </source>
</evidence>
<dbReference type="eggNOG" id="ENOG502R4II">
    <property type="taxonomic scope" value="Eukaryota"/>
</dbReference>
<dbReference type="PANTHER" id="PTHR33110">
    <property type="entry name" value="F-BOX/KELCH-REPEAT PROTEIN-RELATED"/>
    <property type="match status" value="1"/>
</dbReference>
<feature type="domain" description="KIB1-4 beta-propeller" evidence="1">
    <location>
        <begin position="496"/>
        <end position="731"/>
    </location>
</feature>
<organism evidence="2">
    <name type="scientific">Oryza meridionalis</name>
    <dbReference type="NCBI Taxonomy" id="40149"/>
    <lineage>
        <taxon>Eukaryota</taxon>
        <taxon>Viridiplantae</taxon>
        <taxon>Streptophyta</taxon>
        <taxon>Embryophyta</taxon>
        <taxon>Tracheophyta</taxon>
        <taxon>Spermatophyta</taxon>
        <taxon>Magnoliopsida</taxon>
        <taxon>Liliopsida</taxon>
        <taxon>Poales</taxon>
        <taxon>Poaceae</taxon>
        <taxon>BOP clade</taxon>
        <taxon>Oryzoideae</taxon>
        <taxon>Oryzeae</taxon>
        <taxon>Oryzinae</taxon>
        <taxon>Oryza</taxon>
    </lineage>
</organism>